<name>A0A846M0J3_9SPHN</name>
<dbReference type="RefSeq" id="WP_167302103.1">
    <property type="nucleotide sequence ID" value="NZ_JAASQR010000001.1"/>
</dbReference>
<protein>
    <submittedName>
        <fullName evidence="2">Cbb3-type cytochrome oxidase maturation protein</fullName>
    </submittedName>
</protein>
<proteinExistence type="predicted"/>
<keyword evidence="1" id="KW-0812">Transmembrane</keyword>
<dbReference type="InterPro" id="IPR004714">
    <property type="entry name" value="Cyt_oxidase_maturation_cbb3"/>
</dbReference>
<evidence type="ECO:0000256" key="1">
    <source>
        <dbReference type="SAM" id="Phobius"/>
    </source>
</evidence>
<keyword evidence="1" id="KW-0472">Membrane</keyword>
<dbReference type="EMBL" id="JAASQR010000001">
    <property type="protein sequence ID" value="NIJ15442.1"/>
    <property type="molecule type" value="Genomic_DNA"/>
</dbReference>
<gene>
    <name evidence="2" type="ORF">FHS54_000391</name>
</gene>
<reference evidence="2 3" key="1">
    <citation type="submission" date="2020-03" db="EMBL/GenBank/DDBJ databases">
        <title>Genomic Encyclopedia of Type Strains, Phase IV (KMG-IV): sequencing the most valuable type-strain genomes for metagenomic binning, comparative biology and taxonomic classification.</title>
        <authorList>
            <person name="Goeker M."/>
        </authorList>
    </citation>
    <scope>NUCLEOTIDE SEQUENCE [LARGE SCALE GENOMIC DNA]</scope>
    <source>
        <strain evidence="2 3">DSM 21299</strain>
    </source>
</reference>
<dbReference type="PANTHER" id="PTHR41532:SF1">
    <property type="entry name" value="FIXS PROTEIN"/>
    <property type="match status" value="1"/>
</dbReference>
<evidence type="ECO:0000313" key="2">
    <source>
        <dbReference type="EMBL" id="NIJ15442.1"/>
    </source>
</evidence>
<dbReference type="AlphaFoldDB" id="A0A846M0J3"/>
<accession>A0A846M0J3</accession>
<evidence type="ECO:0000313" key="3">
    <source>
        <dbReference type="Proteomes" id="UP000576821"/>
    </source>
</evidence>
<dbReference type="Proteomes" id="UP000576821">
    <property type="component" value="Unassembled WGS sequence"/>
</dbReference>
<keyword evidence="3" id="KW-1185">Reference proteome</keyword>
<feature type="transmembrane region" description="Helical" evidence="1">
    <location>
        <begin position="6"/>
        <end position="24"/>
    </location>
</feature>
<organism evidence="2 3">
    <name type="scientific">Sphingobium vermicomposti</name>
    <dbReference type="NCBI Taxonomy" id="529005"/>
    <lineage>
        <taxon>Bacteria</taxon>
        <taxon>Pseudomonadati</taxon>
        <taxon>Pseudomonadota</taxon>
        <taxon>Alphaproteobacteria</taxon>
        <taxon>Sphingomonadales</taxon>
        <taxon>Sphingomonadaceae</taxon>
        <taxon>Sphingobium</taxon>
    </lineage>
</organism>
<dbReference type="Pfam" id="PF03597">
    <property type="entry name" value="FixS"/>
    <property type="match status" value="1"/>
</dbReference>
<dbReference type="NCBIfam" id="TIGR00847">
    <property type="entry name" value="ccoS"/>
    <property type="match status" value="1"/>
</dbReference>
<keyword evidence="1" id="KW-1133">Transmembrane helix</keyword>
<sequence length="69" mass="7548">MSAFLWLVPIALLMGLAGLGAFLWSMRDGQYEDLDGAAERIFIDAHSDRPLAEAEESDRAETVPHAKSS</sequence>
<comment type="caution">
    <text evidence="2">The sequence shown here is derived from an EMBL/GenBank/DDBJ whole genome shotgun (WGS) entry which is preliminary data.</text>
</comment>
<dbReference type="PANTHER" id="PTHR41532">
    <property type="entry name" value="FIXS PROTEIN"/>
    <property type="match status" value="1"/>
</dbReference>